<sequence length="75" mass="8667">MAFLLSPRGTCGEYNNDGVLWFEDCFKVRNGLEKPLFTPIKIGKNIDNIVDFKDEKAFWVDLVKKMSLVFLIIPK</sequence>
<protein>
    <submittedName>
        <fullName evidence="1">Uncharacterized protein</fullName>
    </submittedName>
</protein>
<evidence type="ECO:0000313" key="1">
    <source>
        <dbReference type="EMBL" id="MCQ4924380.1"/>
    </source>
</evidence>
<dbReference type="Proteomes" id="UP001524478">
    <property type="component" value="Unassembled WGS sequence"/>
</dbReference>
<comment type="caution">
    <text evidence="1">The sequence shown here is derived from an EMBL/GenBank/DDBJ whole genome shotgun (WGS) entry which is preliminary data.</text>
</comment>
<proteinExistence type="predicted"/>
<organism evidence="1 2">
    <name type="scientific">Tissierella carlieri</name>
    <dbReference type="NCBI Taxonomy" id="689904"/>
    <lineage>
        <taxon>Bacteria</taxon>
        <taxon>Bacillati</taxon>
        <taxon>Bacillota</taxon>
        <taxon>Tissierellia</taxon>
        <taxon>Tissierellales</taxon>
        <taxon>Tissierellaceae</taxon>
        <taxon>Tissierella</taxon>
    </lineage>
</organism>
<name>A0ABT1SD38_9FIRM</name>
<accession>A0ABT1SD38</accession>
<evidence type="ECO:0000313" key="2">
    <source>
        <dbReference type="Proteomes" id="UP001524478"/>
    </source>
</evidence>
<reference evidence="1 2" key="1">
    <citation type="submission" date="2022-06" db="EMBL/GenBank/DDBJ databases">
        <title>Isolation of gut microbiota from human fecal samples.</title>
        <authorList>
            <person name="Pamer E.G."/>
            <person name="Barat B."/>
            <person name="Waligurski E."/>
            <person name="Medina S."/>
            <person name="Paddock L."/>
            <person name="Mostad J."/>
        </authorList>
    </citation>
    <scope>NUCLEOTIDE SEQUENCE [LARGE SCALE GENOMIC DNA]</scope>
    <source>
        <strain evidence="1 2">DFI.7.95</strain>
    </source>
</reference>
<gene>
    <name evidence="1" type="ORF">NE686_14855</name>
</gene>
<keyword evidence="2" id="KW-1185">Reference proteome</keyword>
<dbReference type="EMBL" id="JANGAC010000012">
    <property type="protein sequence ID" value="MCQ4924380.1"/>
    <property type="molecule type" value="Genomic_DNA"/>
</dbReference>
<dbReference type="RefSeq" id="WP_216554063.1">
    <property type="nucleotide sequence ID" value="NZ_JAHLOH010000003.1"/>
</dbReference>